<keyword evidence="3" id="KW-1185">Reference proteome</keyword>
<evidence type="ECO:0000313" key="3">
    <source>
        <dbReference type="Proteomes" id="UP000053825"/>
    </source>
</evidence>
<organism evidence="2 3">
    <name type="scientific">Habropoda laboriosa</name>
    <dbReference type="NCBI Taxonomy" id="597456"/>
    <lineage>
        <taxon>Eukaryota</taxon>
        <taxon>Metazoa</taxon>
        <taxon>Ecdysozoa</taxon>
        <taxon>Arthropoda</taxon>
        <taxon>Hexapoda</taxon>
        <taxon>Insecta</taxon>
        <taxon>Pterygota</taxon>
        <taxon>Neoptera</taxon>
        <taxon>Endopterygota</taxon>
        <taxon>Hymenoptera</taxon>
        <taxon>Apocrita</taxon>
        <taxon>Aculeata</taxon>
        <taxon>Apoidea</taxon>
        <taxon>Anthophila</taxon>
        <taxon>Apidae</taxon>
        <taxon>Habropoda</taxon>
    </lineage>
</organism>
<reference evidence="2 3" key="1">
    <citation type="submission" date="2015-07" db="EMBL/GenBank/DDBJ databases">
        <title>The genome of Habropoda laboriosa.</title>
        <authorList>
            <person name="Pan H."/>
            <person name="Kapheim K."/>
        </authorList>
    </citation>
    <scope>NUCLEOTIDE SEQUENCE [LARGE SCALE GENOMIC DNA]</scope>
    <source>
        <strain evidence="2">0110345459</strain>
    </source>
</reference>
<feature type="region of interest" description="Disordered" evidence="1">
    <location>
        <begin position="13"/>
        <end position="72"/>
    </location>
</feature>
<proteinExistence type="predicted"/>
<feature type="region of interest" description="Disordered" evidence="1">
    <location>
        <begin position="119"/>
        <end position="141"/>
    </location>
</feature>
<protein>
    <submittedName>
        <fullName evidence="2">Uncharacterized protein</fullName>
    </submittedName>
</protein>
<gene>
    <name evidence="2" type="ORF">WH47_11193</name>
</gene>
<sequence>MLVEWLMKTVRQSGQVQPTKRRRGGQRWRSGGLKGRSALEQVLKKPVPEGQGGRGWQAREKKPEEQRKDEEELPAKWIVEKNASVKVLRMYEGGLKSSRPKWEELLLAGEVGVFTATEKRRIEARNDPVPGDKGHHRKDLE</sequence>
<dbReference type="AlphaFoldDB" id="A0A0L7RA81"/>
<dbReference type="EMBL" id="KQ414619">
    <property type="protein sequence ID" value="KOC67792.1"/>
    <property type="molecule type" value="Genomic_DNA"/>
</dbReference>
<dbReference type="Proteomes" id="UP000053825">
    <property type="component" value="Unassembled WGS sequence"/>
</dbReference>
<evidence type="ECO:0000313" key="2">
    <source>
        <dbReference type="EMBL" id="KOC67792.1"/>
    </source>
</evidence>
<evidence type="ECO:0000256" key="1">
    <source>
        <dbReference type="SAM" id="MobiDB-lite"/>
    </source>
</evidence>
<name>A0A0L7RA81_9HYME</name>
<accession>A0A0L7RA81</accession>
<feature type="compositionally biased region" description="Basic and acidic residues" evidence="1">
    <location>
        <begin position="57"/>
        <end position="72"/>
    </location>
</feature>